<accession>A0A2K0WIB3</accession>
<dbReference type="PANTHER" id="PTHR24016:SF0">
    <property type="entry name" value="CONSERVED OLIGOMERIC GOLGI COMPLEX SUBUNIT 4"/>
    <property type="match status" value="1"/>
</dbReference>
<gene>
    <name evidence="2" type="ORF">FNYG_04579</name>
</gene>
<evidence type="ECO:0000313" key="2">
    <source>
        <dbReference type="EMBL" id="PNP82018.1"/>
    </source>
</evidence>
<dbReference type="Pfam" id="PF20662">
    <property type="entry name" value="COG4_C"/>
    <property type="match status" value="1"/>
</dbReference>
<keyword evidence="3" id="KW-1185">Reference proteome</keyword>
<sequence>MYVVDNLLQHVLSTGNRELAVSVMLAISRVLESDFIGIIHRRMRDECYPKPPAQGGFPPEEEVVSFMILMNTLDLAKEYLERVASSRGYVSETQRVGVATASTQTLRDSFPFHRDADSVADSLHTMNVALSAKAKELLNDGILALFDEFLWPRIKLVLTTSFQDAVYDMSEGESLDEEDVDGDTMEQVSPRFEGEWLALTRPLKRIMTPRTYAALMSLTANKLATVLEKRAWSFSGRVTALGSLRLESDFSGIISVIAKDNYALREPFTRLQEILTIANMEDDEWDELGSGYDSSKQERSRFLSDEEMAKARTIVRR</sequence>
<reference evidence="2 3" key="1">
    <citation type="submission" date="2017-06" db="EMBL/GenBank/DDBJ databases">
        <title>Genome of Fusarium nygamai isolate CS10214.</title>
        <authorList>
            <person name="Gardiner D.M."/>
            <person name="Obanor F."/>
            <person name="Kazan K."/>
        </authorList>
    </citation>
    <scope>NUCLEOTIDE SEQUENCE [LARGE SCALE GENOMIC DNA]</scope>
    <source>
        <strain evidence="2 3">CS10214</strain>
    </source>
</reference>
<evidence type="ECO:0000259" key="1">
    <source>
        <dbReference type="Pfam" id="PF20662"/>
    </source>
</evidence>
<name>A0A2K0WIB3_GIBNY</name>
<dbReference type="Proteomes" id="UP000236664">
    <property type="component" value="Unassembled WGS sequence"/>
</dbReference>
<evidence type="ECO:0000313" key="3">
    <source>
        <dbReference type="Proteomes" id="UP000236664"/>
    </source>
</evidence>
<feature type="domain" description="Conserved oligomeric Golgi complex subunit 4 C-terminal" evidence="1">
    <location>
        <begin position="66"/>
        <end position="309"/>
    </location>
</feature>
<dbReference type="Gene3D" id="1.20.58.1970">
    <property type="match status" value="1"/>
</dbReference>
<dbReference type="InterPro" id="IPR048684">
    <property type="entry name" value="COG4_C"/>
</dbReference>
<protein>
    <recommendedName>
        <fullName evidence="1">Conserved oligomeric Golgi complex subunit 4 C-terminal domain-containing protein</fullName>
    </recommendedName>
</protein>
<dbReference type="OrthoDB" id="47059at2759"/>
<dbReference type="STRING" id="42673.A0A2K0WIB3"/>
<dbReference type="AlphaFoldDB" id="A0A2K0WIB3"/>
<comment type="caution">
    <text evidence="2">The sequence shown here is derived from an EMBL/GenBank/DDBJ whole genome shotgun (WGS) entry which is preliminary data.</text>
</comment>
<organism evidence="2 3">
    <name type="scientific">Gibberella nygamai</name>
    <name type="common">Bean root rot disease fungus</name>
    <name type="synonym">Fusarium nygamai</name>
    <dbReference type="NCBI Taxonomy" id="42673"/>
    <lineage>
        <taxon>Eukaryota</taxon>
        <taxon>Fungi</taxon>
        <taxon>Dikarya</taxon>
        <taxon>Ascomycota</taxon>
        <taxon>Pezizomycotina</taxon>
        <taxon>Sordariomycetes</taxon>
        <taxon>Hypocreomycetidae</taxon>
        <taxon>Hypocreales</taxon>
        <taxon>Nectriaceae</taxon>
        <taxon>Fusarium</taxon>
        <taxon>Fusarium fujikuroi species complex</taxon>
    </lineage>
</organism>
<proteinExistence type="predicted"/>
<dbReference type="EMBL" id="MTQA01000063">
    <property type="protein sequence ID" value="PNP82018.1"/>
    <property type="molecule type" value="Genomic_DNA"/>
</dbReference>
<dbReference type="PANTHER" id="PTHR24016">
    <property type="entry name" value="CONSERVED OLIGOMERIC GOLGI COMPLEX SUBUNIT 4"/>
    <property type="match status" value="1"/>
</dbReference>
<dbReference type="InterPro" id="IPR048682">
    <property type="entry name" value="COG4"/>
</dbReference>